<comment type="caution">
    <text evidence="1">The sequence shown here is derived from an EMBL/GenBank/DDBJ whole genome shotgun (WGS) entry which is preliminary data.</text>
</comment>
<reference evidence="1" key="1">
    <citation type="submission" date="2017-07" db="EMBL/GenBank/DDBJ databases">
        <title>Taro Niue Genome Assembly and Annotation.</title>
        <authorList>
            <person name="Atibalentja N."/>
            <person name="Keating K."/>
            <person name="Fields C.J."/>
        </authorList>
    </citation>
    <scope>NUCLEOTIDE SEQUENCE</scope>
    <source>
        <strain evidence="1">Niue_2</strain>
        <tissue evidence="1">Leaf</tissue>
    </source>
</reference>
<evidence type="ECO:0000313" key="1">
    <source>
        <dbReference type="EMBL" id="MQL87506.1"/>
    </source>
</evidence>
<gene>
    <name evidence="1" type="ORF">Taro_020049</name>
</gene>
<keyword evidence="2" id="KW-1185">Reference proteome</keyword>
<protein>
    <submittedName>
        <fullName evidence="1">Uncharacterized protein</fullName>
    </submittedName>
</protein>
<organism evidence="1 2">
    <name type="scientific">Colocasia esculenta</name>
    <name type="common">Wild taro</name>
    <name type="synonym">Arum esculentum</name>
    <dbReference type="NCBI Taxonomy" id="4460"/>
    <lineage>
        <taxon>Eukaryota</taxon>
        <taxon>Viridiplantae</taxon>
        <taxon>Streptophyta</taxon>
        <taxon>Embryophyta</taxon>
        <taxon>Tracheophyta</taxon>
        <taxon>Spermatophyta</taxon>
        <taxon>Magnoliopsida</taxon>
        <taxon>Liliopsida</taxon>
        <taxon>Araceae</taxon>
        <taxon>Aroideae</taxon>
        <taxon>Colocasieae</taxon>
        <taxon>Colocasia</taxon>
    </lineage>
</organism>
<sequence length="245" mass="27417">MRPILPLSPSFFFFFFFFFFLLLPLSSSHAISRQFFMLVVLVLRWCHPVRVGDMLVVLGARRRWPFRCEGPNGSALLVEGSLHGRLLRDTPSAEDATAIEVVIGHANRDIITMLVGVVTRSRRLGPPRQCRDRVGRRDMVATARCVVTSAETGHGLAEFRVFVESSLFPLLDVPVAPVLDSGVESFTELSWLAWDTEDGWSSTRCRLASPFLTASLFAALEPPREARRGTVRLLSSGKACAERRR</sequence>
<proteinExistence type="predicted"/>
<dbReference type="EMBL" id="NMUH01000983">
    <property type="protein sequence ID" value="MQL87506.1"/>
    <property type="molecule type" value="Genomic_DNA"/>
</dbReference>
<evidence type="ECO:0000313" key="2">
    <source>
        <dbReference type="Proteomes" id="UP000652761"/>
    </source>
</evidence>
<name>A0A843UXV7_COLES</name>
<dbReference type="AlphaFoldDB" id="A0A843UXV7"/>
<dbReference type="Proteomes" id="UP000652761">
    <property type="component" value="Unassembled WGS sequence"/>
</dbReference>
<accession>A0A843UXV7</accession>